<dbReference type="InterPro" id="IPR010982">
    <property type="entry name" value="Lambda_DNA-bd_dom_sf"/>
</dbReference>
<dbReference type="InterPro" id="IPR028082">
    <property type="entry name" value="Peripla_BP_I"/>
</dbReference>
<dbReference type="Proteomes" id="UP000326202">
    <property type="component" value="Chromosome"/>
</dbReference>
<dbReference type="GO" id="GO:0000976">
    <property type="term" value="F:transcription cis-regulatory region binding"/>
    <property type="evidence" value="ECO:0007669"/>
    <property type="project" value="TreeGrafter"/>
</dbReference>
<dbReference type="Pfam" id="PF13377">
    <property type="entry name" value="Peripla_BP_3"/>
    <property type="match status" value="1"/>
</dbReference>
<reference evidence="6 7" key="1">
    <citation type="submission" date="2019-08" db="EMBL/GenBank/DDBJ databases">
        <title>Hyperibacter terrae gen. nov., sp. nov. and Hyperibacter viscosus sp. nov., two new members in the family Rhodospirillaceae isolated from the rhizosphere of Hypericum perforatum.</title>
        <authorList>
            <person name="Noviana Z."/>
        </authorList>
    </citation>
    <scope>NUCLEOTIDE SEQUENCE [LARGE SCALE GENOMIC DNA]</scope>
    <source>
        <strain evidence="6 7">R5913</strain>
    </source>
</reference>
<proteinExistence type="predicted"/>
<feature type="domain" description="HTH lacI-type" evidence="5">
    <location>
        <begin position="24"/>
        <end position="78"/>
    </location>
</feature>
<protein>
    <submittedName>
        <fullName evidence="6">Transcriptional regulator</fullName>
    </submittedName>
</protein>
<accession>A0A5J6MPM2</accession>
<dbReference type="PANTHER" id="PTHR30146">
    <property type="entry name" value="LACI-RELATED TRANSCRIPTIONAL REPRESSOR"/>
    <property type="match status" value="1"/>
</dbReference>
<name>A0A5J6MPM2_9PROT</name>
<dbReference type="Gene3D" id="1.10.260.40">
    <property type="entry name" value="lambda repressor-like DNA-binding domains"/>
    <property type="match status" value="1"/>
</dbReference>
<keyword evidence="7" id="KW-1185">Reference proteome</keyword>
<evidence type="ECO:0000256" key="4">
    <source>
        <dbReference type="SAM" id="MobiDB-lite"/>
    </source>
</evidence>
<organism evidence="6 7">
    <name type="scientific">Hypericibacter terrae</name>
    <dbReference type="NCBI Taxonomy" id="2602015"/>
    <lineage>
        <taxon>Bacteria</taxon>
        <taxon>Pseudomonadati</taxon>
        <taxon>Pseudomonadota</taxon>
        <taxon>Alphaproteobacteria</taxon>
        <taxon>Rhodospirillales</taxon>
        <taxon>Dongiaceae</taxon>
        <taxon>Hypericibacter</taxon>
    </lineage>
</organism>
<keyword evidence="1" id="KW-0805">Transcription regulation</keyword>
<gene>
    <name evidence="6" type="ORF">FRZ44_43930</name>
</gene>
<evidence type="ECO:0000259" key="5">
    <source>
        <dbReference type="PROSITE" id="PS50932"/>
    </source>
</evidence>
<dbReference type="SUPFAM" id="SSF53822">
    <property type="entry name" value="Periplasmic binding protein-like I"/>
    <property type="match status" value="1"/>
</dbReference>
<keyword evidence="2" id="KW-0238">DNA-binding</keyword>
<dbReference type="CDD" id="cd06273">
    <property type="entry name" value="PBP1_LacI-like"/>
    <property type="match status" value="1"/>
</dbReference>
<dbReference type="AlphaFoldDB" id="A0A5J6MPM2"/>
<feature type="region of interest" description="Disordered" evidence="4">
    <location>
        <begin position="1"/>
        <end position="23"/>
    </location>
</feature>
<dbReference type="CDD" id="cd01392">
    <property type="entry name" value="HTH_LacI"/>
    <property type="match status" value="1"/>
</dbReference>
<dbReference type="Gene3D" id="3.40.50.2300">
    <property type="match status" value="2"/>
</dbReference>
<evidence type="ECO:0000313" key="7">
    <source>
        <dbReference type="Proteomes" id="UP000326202"/>
    </source>
</evidence>
<dbReference type="KEGG" id="htq:FRZ44_43930"/>
<dbReference type="PANTHER" id="PTHR30146:SF33">
    <property type="entry name" value="TRANSCRIPTIONAL REGULATOR"/>
    <property type="match status" value="1"/>
</dbReference>
<evidence type="ECO:0000256" key="1">
    <source>
        <dbReference type="ARBA" id="ARBA00023015"/>
    </source>
</evidence>
<dbReference type="SMART" id="SM00354">
    <property type="entry name" value="HTH_LACI"/>
    <property type="match status" value="1"/>
</dbReference>
<feature type="compositionally biased region" description="Basic residues" evidence="4">
    <location>
        <begin position="7"/>
        <end position="17"/>
    </location>
</feature>
<dbReference type="GO" id="GO:0003700">
    <property type="term" value="F:DNA-binding transcription factor activity"/>
    <property type="evidence" value="ECO:0007669"/>
    <property type="project" value="TreeGrafter"/>
</dbReference>
<evidence type="ECO:0000256" key="2">
    <source>
        <dbReference type="ARBA" id="ARBA00023125"/>
    </source>
</evidence>
<dbReference type="PROSITE" id="PS50932">
    <property type="entry name" value="HTH_LACI_2"/>
    <property type="match status" value="1"/>
</dbReference>
<evidence type="ECO:0000313" key="6">
    <source>
        <dbReference type="EMBL" id="QEX19081.1"/>
    </source>
</evidence>
<keyword evidence="3" id="KW-0804">Transcription</keyword>
<dbReference type="RefSeq" id="WP_191908240.1">
    <property type="nucleotide sequence ID" value="NZ_CP042906.1"/>
</dbReference>
<dbReference type="SUPFAM" id="SSF47413">
    <property type="entry name" value="lambda repressor-like DNA-binding domains"/>
    <property type="match status" value="1"/>
</dbReference>
<dbReference type="InterPro" id="IPR046335">
    <property type="entry name" value="LacI/GalR-like_sensor"/>
</dbReference>
<dbReference type="InterPro" id="IPR000843">
    <property type="entry name" value="HTH_LacI"/>
</dbReference>
<evidence type="ECO:0000256" key="3">
    <source>
        <dbReference type="ARBA" id="ARBA00023163"/>
    </source>
</evidence>
<sequence>MADSNPKAKRRAKRSSRPRPGGSVTIHRIAAEAGVSTATVSRALNQPEKVSAEARERVQAAIKRNHYILDGFAVGLASRRSRTIGLLIPTITNSIYASSTQAVQRVAQQNGYSVLVGVSEFSPSREEVLIQKLLERRVDGLVLTGEARSAAAYEKIKRNGVPFVVTWQLTADPALPSVSFDNRKATFAAVEHLIALGHRRIGLICGRTDVNDRALARREAFEACMARHGLPVSADLVFERDFEFVEGRSAMHAILRHRSRPTAVFCANDIQAIGAMYECQEAGVKVPEQMSIVGFDDLPISQYMHPQLTTVRVPADDMGKRATEMLLAAIEGKPGDQRVELTTDLVVRRSTATPKRQNRASAS</sequence>
<dbReference type="Pfam" id="PF00356">
    <property type="entry name" value="LacI"/>
    <property type="match status" value="1"/>
</dbReference>
<dbReference type="EMBL" id="CP042906">
    <property type="protein sequence ID" value="QEX19081.1"/>
    <property type="molecule type" value="Genomic_DNA"/>
</dbReference>